<proteinExistence type="predicted"/>
<keyword evidence="1" id="KW-0472">Membrane</keyword>
<accession>A0A9P0KSR7</accession>
<gene>
    <name evidence="2" type="ORF">ACAOBT_LOCUS13600</name>
</gene>
<sequence length="53" mass="6547">MENRFGETQGYINQVCWCNARLSTYKYIERAQSLILYCLYNVYIFFIYTLYCY</sequence>
<evidence type="ECO:0000256" key="1">
    <source>
        <dbReference type="SAM" id="Phobius"/>
    </source>
</evidence>
<dbReference type="EMBL" id="CAKOFQ010006883">
    <property type="protein sequence ID" value="CAH1979731.1"/>
    <property type="molecule type" value="Genomic_DNA"/>
</dbReference>
<comment type="caution">
    <text evidence="2">The sequence shown here is derived from an EMBL/GenBank/DDBJ whole genome shotgun (WGS) entry which is preliminary data.</text>
</comment>
<dbReference type="AlphaFoldDB" id="A0A9P0KSR7"/>
<reference evidence="2" key="1">
    <citation type="submission" date="2022-03" db="EMBL/GenBank/DDBJ databases">
        <authorList>
            <person name="Sayadi A."/>
        </authorList>
    </citation>
    <scope>NUCLEOTIDE SEQUENCE</scope>
</reference>
<feature type="transmembrane region" description="Helical" evidence="1">
    <location>
        <begin position="34"/>
        <end position="51"/>
    </location>
</feature>
<dbReference type="Proteomes" id="UP001152888">
    <property type="component" value="Unassembled WGS sequence"/>
</dbReference>
<protein>
    <submittedName>
        <fullName evidence="2">Uncharacterized protein</fullName>
    </submittedName>
</protein>
<evidence type="ECO:0000313" key="2">
    <source>
        <dbReference type="EMBL" id="CAH1979731.1"/>
    </source>
</evidence>
<keyword evidence="1" id="KW-0812">Transmembrane</keyword>
<name>A0A9P0KSR7_ACAOB</name>
<evidence type="ECO:0000313" key="3">
    <source>
        <dbReference type="Proteomes" id="UP001152888"/>
    </source>
</evidence>
<keyword evidence="3" id="KW-1185">Reference proteome</keyword>
<organism evidence="2 3">
    <name type="scientific">Acanthoscelides obtectus</name>
    <name type="common">Bean weevil</name>
    <name type="synonym">Bruchus obtectus</name>
    <dbReference type="NCBI Taxonomy" id="200917"/>
    <lineage>
        <taxon>Eukaryota</taxon>
        <taxon>Metazoa</taxon>
        <taxon>Ecdysozoa</taxon>
        <taxon>Arthropoda</taxon>
        <taxon>Hexapoda</taxon>
        <taxon>Insecta</taxon>
        <taxon>Pterygota</taxon>
        <taxon>Neoptera</taxon>
        <taxon>Endopterygota</taxon>
        <taxon>Coleoptera</taxon>
        <taxon>Polyphaga</taxon>
        <taxon>Cucujiformia</taxon>
        <taxon>Chrysomeloidea</taxon>
        <taxon>Chrysomelidae</taxon>
        <taxon>Bruchinae</taxon>
        <taxon>Bruchini</taxon>
        <taxon>Acanthoscelides</taxon>
    </lineage>
</organism>
<dbReference type="OrthoDB" id="340346at2759"/>
<keyword evidence="1" id="KW-1133">Transmembrane helix</keyword>